<evidence type="ECO:0000313" key="4">
    <source>
        <dbReference type="Proteomes" id="UP001233999"/>
    </source>
</evidence>
<dbReference type="PANTHER" id="PTHR11012:SF56">
    <property type="entry name" value="CHK KINASE-LIKE DOMAIN-CONTAINING PROTEIN-RELATED"/>
    <property type="match status" value="1"/>
</dbReference>
<organism evidence="3 4">
    <name type="scientific">Diploptera punctata</name>
    <name type="common">Pacific beetle cockroach</name>
    <dbReference type="NCBI Taxonomy" id="6984"/>
    <lineage>
        <taxon>Eukaryota</taxon>
        <taxon>Metazoa</taxon>
        <taxon>Ecdysozoa</taxon>
        <taxon>Arthropoda</taxon>
        <taxon>Hexapoda</taxon>
        <taxon>Insecta</taxon>
        <taxon>Pterygota</taxon>
        <taxon>Neoptera</taxon>
        <taxon>Polyneoptera</taxon>
        <taxon>Dictyoptera</taxon>
        <taxon>Blattodea</taxon>
        <taxon>Blaberoidea</taxon>
        <taxon>Blaberidae</taxon>
        <taxon>Diplopterinae</taxon>
        <taxon>Diploptera</taxon>
    </lineage>
</organism>
<dbReference type="InterPro" id="IPR011009">
    <property type="entry name" value="Kinase-like_dom_sf"/>
</dbReference>
<dbReference type="PANTHER" id="PTHR11012">
    <property type="entry name" value="PROTEIN KINASE-LIKE DOMAIN-CONTAINING"/>
    <property type="match status" value="1"/>
</dbReference>
<comment type="caution">
    <text evidence="3">The sequence shown here is derived from an EMBL/GenBank/DDBJ whole genome shotgun (WGS) entry which is preliminary data.</text>
</comment>
<evidence type="ECO:0000313" key="2">
    <source>
        <dbReference type="EMBL" id="KAJ9583834.1"/>
    </source>
</evidence>
<dbReference type="Pfam" id="PF02958">
    <property type="entry name" value="EcKL"/>
    <property type="match status" value="1"/>
</dbReference>
<name>A0AAD8EM39_DIPPU</name>
<dbReference type="SUPFAM" id="SSF56112">
    <property type="entry name" value="Protein kinase-like (PK-like)"/>
    <property type="match status" value="1"/>
</dbReference>
<keyword evidence="4" id="KW-1185">Reference proteome</keyword>
<dbReference type="InterPro" id="IPR015897">
    <property type="entry name" value="CHK_kinase-like"/>
</dbReference>
<dbReference type="AlphaFoldDB" id="A0AAD8EM39"/>
<dbReference type="Proteomes" id="UP001233999">
    <property type="component" value="Unassembled WGS sequence"/>
</dbReference>
<evidence type="ECO:0000259" key="1">
    <source>
        <dbReference type="SMART" id="SM00587"/>
    </source>
</evidence>
<gene>
    <name evidence="2" type="ORF">L9F63_021837</name>
    <name evidence="3" type="ORF">L9F63_027326</name>
</gene>
<reference evidence="3" key="2">
    <citation type="submission" date="2023-05" db="EMBL/GenBank/DDBJ databases">
        <authorList>
            <person name="Fouks B."/>
        </authorList>
    </citation>
    <scope>NUCLEOTIDE SEQUENCE</scope>
    <source>
        <strain evidence="3">Stay&amp;Tobe</strain>
        <tissue evidence="3">Testes</tissue>
    </source>
</reference>
<accession>A0AAD8EM39</accession>
<dbReference type="EMBL" id="JASPKZ010002630">
    <property type="protein sequence ID" value="KAJ9595288.1"/>
    <property type="molecule type" value="Genomic_DNA"/>
</dbReference>
<reference evidence="3" key="1">
    <citation type="journal article" date="2023" name="IScience">
        <title>Live-bearing cockroach genome reveals convergent evolutionary mechanisms linked to viviparity in insects and beyond.</title>
        <authorList>
            <person name="Fouks B."/>
            <person name="Harrison M.C."/>
            <person name="Mikhailova A.A."/>
            <person name="Marchal E."/>
            <person name="English S."/>
            <person name="Carruthers M."/>
            <person name="Jennings E.C."/>
            <person name="Chiamaka E.L."/>
            <person name="Frigard R.A."/>
            <person name="Pippel M."/>
            <person name="Attardo G.M."/>
            <person name="Benoit J.B."/>
            <person name="Bornberg-Bauer E."/>
            <person name="Tobe S.S."/>
        </authorList>
    </citation>
    <scope>NUCLEOTIDE SEQUENCE</scope>
    <source>
        <strain evidence="3">Stay&amp;Tobe</strain>
    </source>
</reference>
<dbReference type="EMBL" id="JASPKZ010007523">
    <property type="protein sequence ID" value="KAJ9583834.1"/>
    <property type="molecule type" value="Genomic_DNA"/>
</dbReference>
<sequence>MSTQVPEWLNTAFVEKLLKDNECNKKVSLISVDVKSAVPKGENYLGILRRVEVSYTNEDEKDLRKYTFITKSPPLCESTRKFMNNVKALQTETIVYKTILPAMYQLIDKKEGIFIKRLSPQHFESSLKDTLVLEDMTMKGYIMKDRLKLFDFDHAKAVVISLARFHGLSHAIYLRNPTLFYNVHENHFTDSPDRLNDEKEFSEHRINMLIKELGKCSKLPASYYIDKLLKVTDNIVDRVREVVKPIKDSISVLNHGDCWVNNILFHYNSVTENIDDVKLIDFQMCRFSSPVLDLHYFLYTSVRAEVLFGRKNDLLQEYYKEFSRILTAFNHEPKEYAFEQFEKEFYEKEYFGFFNSITKLYAVLAEPVYCSEEAKAWKNGKEKFAVNKCANNELLEDMFIRLFPYFEEKGFI</sequence>
<dbReference type="InterPro" id="IPR004119">
    <property type="entry name" value="EcKL"/>
</dbReference>
<feature type="domain" description="CHK kinase-like" evidence="1">
    <location>
        <begin position="131"/>
        <end position="328"/>
    </location>
</feature>
<evidence type="ECO:0000313" key="3">
    <source>
        <dbReference type="EMBL" id="KAJ9595288.1"/>
    </source>
</evidence>
<proteinExistence type="predicted"/>
<protein>
    <recommendedName>
        <fullName evidence="1">CHK kinase-like domain-containing protein</fullName>
    </recommendedName>
</protein>
<dbReference type="Gene3D" id="3.90.1200.10">
    <property type="match status" value="1"/>
</dbReference>
<dbReference type="SMART" id="SM00587">
    <property type="entry name" value="CHK"/>
    <property type="match status" value="1"/>
</dbReference>